<evidence type="ECO:0000259" key="8">
    <source>
        <dbReference type="Pfam" id="PF17676"/>
    </source>
</evidence>
<proteinExistence type="inferred from homology"/>
<evidence type="ECO:0000256" key="2">
    <source>
        <dbReference type="ARBA" id="ARBA00022645"/>
    </source>
</evidence>
<dbReference type="Pfam" id="PF17676">
    <property type="entry name" value="Peptidase_S66C"/>
    <property type="match status" value="1"/>
</dbReference>
<dbReference type="InterPro" id="IPR003507">
    <property type="entry name" value="S66_fam"/>
</dbReference>
<evidence type="ECO:0000313" key="10">
    <source>
        <dbReference type="Proteomes" id="UP000031838"/>
    </source>
</evidence>
<evidence type="ECO:0000259" key="7">
    <source>
        <dbReference type="Pfam" id="PF02016"/>
    </source>
</evidence>
<feature type="domain" description="LD-carboxypeptidase N-terminal" evidence="7">
    <location>
        <begin position="11"/>
        <end position="134"/>
    </location>
</feature>
<dbReference type="InterPro" id="IPR027461">
    <property type="entry name" value="Carboxypeptidase_A_C_sf"/>
</dbReference>
<dbReference type="PANTHER" id="PTHR30237">
    <property type="entry name" value="MURAMOYLTETRAPEPTIDE CARBOXYPEPTIDASE"/>
    <property type="match status" value="1"/>
</dbReference>
<keyword evidence="4" id="KW-0378">Hydrolase</keyword>
<feature type="active site" description="Nucleophile" evidence="6">
    <location>
        <position position="114"/>
    </location>
</feature>
<keyword evidence="2 9" id="KW-0121">Carboxypeptidase</keyword>
<dbReference type="InterPro" id="IPR040449">
    <property type="entry name" value="Peptidase_S66_N"/>
</dbReference>
<dbReference type="GO" id="GO:0006508">
    <property type="term" value="P:proteolysis"/>
    <property type="evidence" value="ECO:0007669"/>
    <property type="project" value="UniProtKB-KW"/>
</dbReference>
<dbReference type="GO" id="GO:0004180">
    <property type="term" value="F:carboxypeptidase activity"/>
    <property type="evidence" value="ECO:0007669"/>
    <property type="project" value="UniProtKB-KW"/>
</dbReference>
<dbReference type="GO" id="GO:0008236">
    <property type="term" value="F:serine-type peptidase activity"/>
    <property type="evidence" value="ECO:0007669"/>
    <property type="project" value="UniProtKB-KW"/>
</dbReference>
<dbReference type="RefSeq" id="WP_042625315.1">
    <property type="nucleotide sequence ID" value="NZ_BSTO01000002.1"/>
</dbReference>
<dbReference type="Proteomes" id="UP000031838">
    <property type="component" value="Chromosome 1"/>
</dbReference>
<dbReference type="Pfam" id="PF02016">
    <property type="entry name" value="Peptidase_S66"/>
    <property type="match status" value="1"/>
</dbReference>
<reference evidence="10" key="1">
    <citation type="submission" date="2011-03" db="EMBL/GenBank/DDBJ databases">
        <authorList>
            <person name="Voget S."/>
            <person name="Streit W.R."/>
            <person name="Jaeger K.E."/>
            <person name="Daniel R."/>
        </authorList>
    </citation>
    <scope>NUCLEOTIDE SEQUENCE [LARGE SCALE GENOMIC DNA]</scope>
    <source>
        <strain evidence="10">PG1</strain>
    </source>
</reference>
<dbReference type="MEROPS" id="S66.002"/>
<dbReference type="HOGENOM" id="CLU_034346_0_1_4"/>
<dbReference type="SUPFAM" id="SSF52317">
    <property type="entry name" value="Class I glutamine amidotransferase-like"/>
    <property type="match status" value="1"/>
</dbReference>
<evidence type="ECO:0000256" key="5">
    <source>
        <dbReference type="ARBA" id="ARBA00022825"/>
    </source>
</evidence>
<comment type="similarity">
    <text evidence="1">Belongs to the peptidase S66 family.</text>
</comment>
<dbReference type="CDD" id="cd07025">
    <property type="entry name" value="Peptidase_S66"/>
    <property type="match status" value="1"/>
</dbReference>
<feature type="active site" description="Charge relay system" evidence="6">
    <location>
        <position position="209"/>
    </location>
</feature>
<organism evidence="9 10">
    <name type="scientific">Burkholderia plantarii</name>
    <dbReference type="NCBI Taxonomy" id="41899"/>
    <lineage>
        <taxon>Bacteria</taxon>
        <taxon>Pseudomonadati</taxon>
        <taxon>Pseudomonadota</taxon>
        <taxon>Betaproteobacteria</taxon>
        <taxon>Burkholderiales</taxon>
        <taxon>Burkholderiaceae</taxon>
        <taxon>Burkholderia</taxon>
    </lineage>
</organism>
<feature type="domain" description="LD-carboxypeptidase C-terminal" evidence="8">
    <location>
        <begin position="179"/>
        <end position="294"/>
    </location>
</feature>
<feature type="active site" description="Charge relay system" evidence="6">
    <location>
        <position position="279"/>
    </location>
</feature>
<evidence type="ECO:0000256" key="1">
    <source>
        <dbReference type="ARBA" id="ARBA00010233"/>
    </source>
</evidence>
<keyword evidence="5" id="KW-0720">Serine protease</keyword>
<name>A0A0B6RXP5_BURPL</name>
<accession>A0A0B6RXP5</accession>
<dbReference type="KEGG" id="bpla:bpln_1g23180"/>
<dbReference type="InterPro" id="IPR027478">
    <property type="entry name" value="LdcA_N"/>
</dbReference>
<dbReference type="Gene3D" id="3.40.50.10740">
    <property type="entry name" value="Class I glutamine amidotransferase-like"/>
    <property type="match status" value="1"/>
</dbReference>
<dbReference type="PIRSF" id="PIRSF028757">
    <property type="entry name" value="LD-carboxypeptidase"/>
    <property type="match status" value="1"/>
</dbReference>
<evidence type="ECO:0000313" key="9">
    <source>
        <dbReference type="EMBL" id="AJK46909.1"/>
    </source>
</evidence>
<evidence type="ECO:0000256" key="3">
    <source>
        <dbReference type="ARBA" id="ARBA00022670"/>
    </source>
</evidence>
<dbReference type="NCBIfam" id="NF008424">
    <property type="entry name" value="PRK11253.1"/>
    <property type="match status" value="1"/>
</dbReference>
<evidence type="ECO:0000256" key="6">
    <source>
        <dbReference type="PIRSR" id="PIRSR028757-1"/>
    </source>
</evidence>
<dbReference type="Gene3D" id="3.50.30.60">
    <property type="entry name" value="LD-carboxypeptidase A C-terminal domain-like"/>
    <property type="match status" value="1"/>
</dbReference>
<keyword evidence="3" id="KW-0645">Protease</keyword>
<dbReference type="AlphaFoldDB" id="A0A0B6RXP5"/>
<gene>
    <name evidence="9" type="ORF">BGL_1c24080</name>
</gene>
<sequence length="313" mass="34077">MTNPSSLPRTIRLLAPSGYPHDPLAVQRALERLSNAQHVLQNLTAVERRYLRFAGTDGERAADLNHLADPSQPLPDIGLAVRGGYGAARILHGLDYRGLESRLRDQPIALCGHSDFTAIQLALLAKSRVKTFGGPMLSADFGAETPSEFTMTQFWSTLTQPSTTIVAEVPQQQSADVAGTLWGGNLAILASLVGTPYMPQIEGGILFIEDVNEQPFRIERMIYTLHFAGILARQQALVLGQFTGARAFDYDNGYDMQSVIDQMREVIGIPIITGLQFGHVPDMLTLPVGGQARLVANEHGFRLTLSDYPVLAG</sequence>
<keyword evidence="10" id="KW-1185">Reference proteome</keyword>
<dbReference type="InterPro" id="IPR029062">
    <property type="entry name" value="Class_I_gatase-like"/>
</dbReference>
<evidence type="ECO:0000256" key="4">
    <source>
        <dbReference type="ARBA" id="ARBA00022801"/>
    </source>
</evidence>
<dbReference type="KEGG" id="bgp:BGL_1c24080"/>
<protein>
    <submittedName>
        <fullName evidence="9">Muramoyl-tetrapeptide carboxypeptidase</fullName>
    </submittedName>
</protein>
<dbReference type="SUPFAM" id="SSF141986">
    <property type="entry name" value="LD-carboxypeptidase A C-terminal domain-like"/>
    <property type="match status" value="1"/>
</dbReference>
<dbReference type="EMBL" id="CP002580">
    <property type="protein sequence ID" value="AJK46909.1"/>
    <property type="molecule type" value="Genomic_DNA"/>
</dbReference>
<dbReference type="InterPro" id="IPR040921">
    <property type="entry name" value="Peptidase_S66C"/>
</dbReference>
<dbReference type="PANTHER" id="PTHR30237:SF2">
    <property type="entry name" value="MUREIN TETRAPEPTIDE CARBOXYPEPTIDASE"/>
    <property type="match status" value="1"/>
</dbReference>
<reference evidence="9 10" key="2">
    <citation type="journal article" date="2016" name="Appl. Microbiol. Biotechnol.">
        <title>Mutations improving production and secretion of extracellular lipase by Burkholderia glumae PG1.</title>
        <authorList>
            <person name="Knapp A."/>
            <person name="Voget S."/>
            <person name="Gao R."/>
            <person name="Zaburannyi N."/>
            <person name="Krysciak D."/>
            <person name="Breuer M."/>
            <person name="Hauer B."/>
            <person name="Streit W.R."/>
            <person name="Muller R."/>
            <person name="Daniel R."/>
            <person name="Jaeger K.E."/>
        </authorList>
    </citation>
    <scope>NUCLEOTIDE SEQUENCE [LARGE SCALE GENOMIC DNA]</scope>
    <source>
        <strain evidence="9 10">PG1</strain>
    </source>
</reference>